<dbReference type="RefSeq" id="WP_036862269.1">
    <property type="nucleotide sequence ID" value="NZ_JRNS01000130.1"/>
</dbReference>
<dbReference type="GO" id="GO:0009036">
    <property type="term" value="F:type II site-specific deoxyribonuclease activity"/>
    <property type="evidence" value="ECO:0007669"/>
    <property type="project" value="InterPro"/>
</dbReference>
<accession>A0A096CIU9</accession>
<sequence>MTPQKDRIKINDNLDNLYKFIDEIIVSPKHLLKEWSLITNQTPAAKLGYIGQHLASLITGVPGTGSGARGDDLSDGSEVKSCNKVDQADKCKDCSSRVMRYEDSCSNCGSTNISRKDDSKWLFTVRTQAELDQYLNMDRIVLILMDYPDFYKEDFKDIRILCFEIYPKEDRGKIFCDLISNHYKNIYLPKLTANEKTNPMNLHPWSYQFYKCNPIKIFECTVKNIDTNAQILIDREHYVEPAQERDALLPVVPMPTSLLKDMEWEELLAKADFDTEIAPLLPATITSMVDFKKLSKKKKAESLPYLDEKLRNYLSLRKIVSVIQKTKYSRSKDRKG</sequence>
<organism evidence="1 2">
    <name type="scientific">Prevotella melaninogenica DNF00666</name>
    <dbReference type="NCBI Taxonomy" id="1401073"/>
    <lineage>
        <taxon>Bacteria</taxon>
        <taxon>Pseudomonadati</taxon>
        <taxon>Bacteroidota</taxon>
        <taxon>Bacteroidia</taxon>
        <taxon>Bacteroidales</taxon>
        <taxon>Prevotellaceae</taxon>
        <taxon>Prevotella</taxon>
    </lineage>
</organism>
<dbReference type="GO" id="GO:0009307">
    <property type="term" value="P:DNA restriction-modification system"/>
    <property type="evidence" value="ECO:0007669"/>
    <property type="project" value="InterPro"/>
</dbReference>
<protein>
    <recommendedName>
        <fullName evidence="3">MamI restriction endonuclease</fullName>
    </recommendedName>
</protein>
<dbReference type="InterPro" id="IPR019067">
    <property type="entry name" value="Restrct_endonuc_II_MamI"/>
</dbReference>
<dbReference type="AlphaFoldDB" id="A0A096CIU9"/>
<proteinExistence type="predicted"/>
<dbReference type="GO" id="GO:0003677">
    <property type="term" value="F:DNA binding"/>
    <property type="evidence" value="ECO:0007669"/>
    <property type="project" value="InterPro"/>
</dbReference>
<evidence type="ECO:0008006" key="3">
    <source>
        <dbReference type="Google" id="ProtNLM"/>
    </source>
</evidence>
<dbReference type="Proteomes" id="UP000029578">
    <property type="component" value="Unassembled WGS sequence"/>
</dbReference>
<dbReference type="EMBL" id="JRNS01000130">
    <property type="protein sequence ID" value="KGF54727.1"/>
    <property type="molecule type" value="Genomic_DNA"/>
</dbReference>
<evidence type="ECO:0000313" key="2">
    <source>
        <dbReference type="Proteomes" id="UP000029578"/>
    </source>
</evidence>
<comment type="caution">
    <text evidence="1">The sequence shown here is derived from an EMBL/GenBank/DDBJ whole genome shotgun (WGS) entry which is preliminary data.</text>
</comment>
<reference evidence="1 2" key="1">
    <citation type="submission" date="2014-07" db="EMBL/GenBank/DDBJ databases">
        <authorList>
            <person name="McCorrison J."/>
            <person name="Sanka R."/>
            <person name="Torralba M."/>
            <person name="Gillis M."/>
            <person name="Haft D.H."/>
            <person name="Methe B."/>
            <person name="Sutton G."/>
            <person name="Nelson K.E."/>
        </authorList>
    </citation>
    <scope>NUCLEOTIDE SEQUENCE [LARGE SCALE GENOMIC DNA]</scope>
    <source>
        <strain evidence="1 2">DNF00666</strain>
    </source>
</reference>
<name>A0A096CIU9_9BACT</name>
<dbReference type="Pfam" id="PF09567">
    <property type="entry name" value="RE_MamI"/>
    <property type="match status" value="1"/>
</dbReference>
<evidence type="ECO:0000313" key="1">
    <source>
        <dbReference type="EMBL" id="KGF54727.1"/>
    </source>
</evidence>
<gene>
    <name evidence="1" type="ORF">HMPREF0661_02025</name>
</gene>